<keyword evidence="8 16" id="KW-0547">Nucleotide-binding</keyword>
<dbReference type="FunFam" id="3.30.470.20:FF:000028">
    <property type="entry name" value="Methylcrotonoyl-CoA carboxylase subunit alpha, mitochondrial"/>
    <property type="match status" value="1"/>
</dbReference>
<reference evidence="20" key="1">
    <citation type="submission" date="2020-10" db="EMBL/GenBank/DDBJ databases">
        <authorList>
            <person name="Gilroy R."/>
        </authorList>
    </citation>
    <scope>NUCLEOTIDE SEQUENCE</scope>
    <source>
        <strain evidence="20">ChiBcec6-7307</strain>
    </source>
</reference>
<evidence type="ECO:0000313" key="21">
    <source>
        <dbReference type="Proteomes" id="UP000886889"/>
    </source>
</evidence>
<dbReference type="AlphaFoldDB" id="A0A9D1NYI3"/>
<evidence type="ECO:0000256" key="17">
    <source>
        <dbReference type="RuleBase" id="RU365063"/>
    </source>
</evidence>
<dbReference type="Gene3D" id="3.40.50.20">
    <property type="match status" value="1"/>
</dbReference>
<dbReference type="InterPro" id="IPR005482">
    <property type="entry name" value="Biotin_COase_C"/>
</dbReference>
<dbReference type="GO" id="GO:0006633">
    <property type="term" value="P:fatty acid biosynthetic process"/>
    <property type="evidence" value="ECO:0007669"/>
    <property type="project" value="UniProtKB-KW"/>
</dbReference>
<evidence type="ECO:0000256" key="3">
    <source>
        <dbReference type="ARBA" id="ARBA00011750"/>
    </source>
</evidence>
<dbReference type="InterPro" id="IPR005479">
    <property type="entry name" value="CPAse_ATP-bd"/>
</dbReference>
<evidence type="ECO:0000259" key="19">
    <source>
        <dbReference type="PROSITE" id="PS50979"/>
    </source>
</evidence>
<dbReference type="InterPro" id="IPR004549">
    <property type="entry name" value="Acetyl_CoA_COase_biotin_COase"/>
</dbReference>
<dbReference type="InterPro" id="IPR011761">
    <property type="entry name" value="ATP-grasp"/>
</dbReference>
<evidence type="ECO:0000256" key="7">
    <source>
        <dbReference type="ARBA" id="ARBA00022723"/>
    </source>
</evidence>
<organism evidence="20 21">
    <name type="scientific">Candidatus Merdiplasma excrementigallinarum</name>
    <dbReference type="NCBI Taxonomy" id="2840864"/>
    <lineage>
        <taxon>Bacteria</taxon>
        <taxon>Bacillati</taxon>
        <taxon>Bacillota</taxon>
        <taxon>Clostridia</taxon>
        <taxon>Lachnospirales</taxon>
        <taxon>Lachnospiraceae</taxon>
        <taxon>Lachnospiraceae incertae sedis</taxon>
        <taxon>Candidatus Merdiplasma</taxon>
    </lineage>
</organism>
<gene>
    <name evidence="20" type="primary">accC</name>
    <name evidence="20" type="ORF">IAC80_04390</name>
</gene>
<dbReference type="PANTHER" id="PTHR48095:SF2">
    <property type="entry name" value="BIOTIN CARBOXYLASE, CHLOROPLASTIC"/>
    <property type="match status" value="1"/>
</dbReference>
<dbReference type="Gene3D" id="3.30.470.20">
    <property type="entry name" value="ATP-grasp fold, B domain"/>
    <property type="match status" value="1"/>
</dbReference>
<dbReference type="SUPFAM" id="SSF52440">
    <property type="entry name" value="PreATP-grasp domain"/>
    <property type="match status" value="1"/>
</dbReference>
<comment type="catalytic activity">
    <reaction evidence="15 17">
        <text>N(6)-biotinyl-L-lysyl-[protein] + hydrogencarbonate + ATP = N(6)-carboxybiotinyl-L-lysyl-[protein] + ADP + phosphate + H(+)</text>
        <dbReference type="Rhea" id="RHEA:13501"/>
        <dbReference type="Rhea" id="RHEA-COMP:10505"/>
        <dbReference type="Rhea" id="RHEA-COMP:10506"/>
        <dbReference type="ChEBI" id="CHEBI:15378"/>
        <dbReference type="ChEBI" id="CHEBI:17544"/>
        <dbReference type="ChEBI" id="CHEBI:30616"/>
        <dbReference type="ChEBI" id="CHEBI:43474"/>
        <dbReference type="ChEBI" id="CHEBI:83144"/>
        <dbReference type="ChEBI" id="CHEBI:83145"/>
        <dbReference type="ChEBI" id="CHEBI:456216"/>
        <dbReference type="EC" id="6.3.4.14"/>
    </reaction>
</comment>
<dbReference type="NCBIfam" id="TIGR00514">
    <property type="entry name" value="accC"/>
    <property type="match status" value="1"/>
</dbReference>
<evidence type="ECO:0000256" key="1">
    <source>
        <dbReference type="ARBA" id="ARBA00003761"/>
    </source>
</evidence>
<dbReference type="SUPFAM" id="SSF51246">
    <property type="entry name" value="Rudiment single hybrid motif"/>
    <property type="match status" value="1"/>
</dbReference>
<evidence type="ECO:0000256" key="8">
    <source>
        <dbReference type="ARBA" id="ARBA00022741"/>
    </source>
</evidence>
<keyword evidence="6 17" id="KW-0436">Ligase</keyword>
<dbReference type="InterPro" id="IPR011764">
    <property type="entry name" value="Biotin_carboxylation_dom"/>
</dbReference>
<dbReference type="Pfam" id="PF02785">
    <property type="entry name" value="Biotin_carb_C"/>
    <property type="match status" value="1"/>
</dbReference>
<dbReference type="GO" id="GO:0046872">
    <property type="term" value="F:metal ion binding"/>
    <property type="evidence" value="ECO:0007669"/>
    <property type="project" value="UniProtKB-KW"/>
</dbReference>
<comment type="caution">
    <text evidence="20">The sequence shown here is derived from an EMBL/GenBank/DDBJ whole genome shotgun (WGS) entry which is preliminary data.</text>
</comment>
<feature type="domain" description="ATP-grasp" evidence="18">
    <location>
        <begin position="120"/>
        <end position="317"/>
    </location>
</feature>
<keyword evidence="14 17" id="KW-0092">Biotin</keyword>
<dbReference type="InterPro" id="IPR011054">
    <property type="entry name" value="Rudment_hybrid_motif"/>
</dbReference>
<dbReference type="GO" id="GO:0004075">
    <property type="term" value="F:biotin carboxylase activity"/>
    <property type="evidence" value="ECO:0007669"/>
    <property type="project" value="UniProtKB-EC"/>
</dbReference>
<dbReference type="GO" id="GO:0005524">
    <property type="term" value="F:ATP binding"/>
    <property type="evidence" value="ECO:0007669"/>
    <property type="project" value="UniProtKB-UniRule"/>
</dbReference>
<evidence type="ECO:0000313" key="20">
    <source>
        <dbReference type="EMBL" id="HIV23161.1"/>
    </source>
</evidence>
<accession>A0A9D1NYI3</accession>
<sequence length="449" mass="49378">MYQKILIANRGEIAVRIIRACREMGIASVAVCSEEDRDALHAHLADECICIGPGKPSESYLNAEQVLSAAVVTGAQAVHPGFGFLSENTRFAQMCQECGIDFIGPSPESIEKMGDKAQARRTMIQAGVPVIPGTSETVTDESRAKALADEIGYPVMIKAAAGGGGRGMRVVTEAGQFADLFRLAKQETAQAFGDDRMYIEKYLASARHIEVQVLADRQGNTVYLGERDCSIQRRHQKMIEETPACVLDDEMRRRMGETAVLAAKAAGYYSAGTVEFLVDENRNFYFMEMNTRIQVEHPVTEMAAGVDLIKEMIRVSAGEELGFEQKDVVPRGHAIECRISAEDPERGFLPCLGTVESLNFPGGNGVRVDSCLYQGYKLSPFYDSMLAKVIVHADTRQEAIRKMRSALGETVIEGITTNLDFLYDLLGSRWFAENDAASINQMLEERCGK</sequence>
<feature type="domain" description="Biotin carboxylation" evidence="19">
    <location>
        <begin position="1"/>
        <end position="446"/>
    </location>
</feature>
<keyword evidence="7" id="KW-0479">Metal-binding</keyword>
<evidence type="ECO:0000256" key="5">
    <source>
        <dbReference type="ARBA" id="ARBA00022516"/>
    </source>
</evidence>
<keyword evidence="9 17" id="KW-0276">Fatty acid metabolism</keyword>
<dbReference type="InterPro" id="IPR016185">
    <property type="entry name" value="PreATP-grasp_dom_sf"/>
</dbReference>
<evidence type="ECO:0000256" key="16">
    <source>
        <dbReference type="PROSITE-ProRule" id="PRU00409"/>
    </source>
</evidence>
<keyword evidence="13 17" id="KW-0275">Fatty acid biosynthesis</keyword>
<dbReference type="SMART" id="SM00878">
    <property type="entry name" value="Biotin_carb_C"/>
    <property type="match status" value="1"/>
</dbReference>
<evidence type="ECO:0000256" key="14">
    <source>
        <dbReference type="ARBA" id="ARBA00023267"/>
    </source>
</evidence>
<reference evidence="20" key="2">
    <citation type="journal article" date="2021" name="PeerJ">
        <title>Extensive microbial diversity within the chicken gut microbiome revealed by metagenomics and culture.</title>
        <authorList>
            <person name="Gilroy R."/>
            <person name="Ravi A."/>
            <person name="Getino M."/>
            <person name="Pursley I."/>
            <person name="Horton D.L."/>
            <person name="Alikhan N.F."/>
            <person name="Baker D."/>
            <person name="Gharbi K."/>
            <person name="Hall N."/>
            <person name="Watson M."/>
            <person name="Adriaenssens E.M."/>
            <person name="Foster-Nyarko E."/>
            <person name="Jarju S."/>
            <person name="Secka A."/>
            <person name="Antonio M."/>
            <person name="Oren A."/>
            <person name="Chaudhuri R.R."/>
            <person name="La Ragione R."/>
            <person name="Hildebrand F."/>
            <person name="Pallen M.J."/>
        </authorList>
    </citation>
    <scope>NUCLEOTIDE SEQUENCE</scope>
    <source>
        <strain evidence="20">ChiBcec6-7307</strain>
    </source>
</reference>
<evidence type="ECO:0000256" key="4">
    <source>
        <dbReference type="ARBA" id="ARBA00013263"/>
    </source>
</evidence>
<dbReference type="PROSITE" id="PS00867">
    <property type="entry name" value="CPSASE_2"/>
    <property type="match status" value="1"/>
</dbReference>
<dbReference type="NCBIfam" id="NF006367">
    <property type="entry name" value="PRK08591.1"/>
    <property type="match status" value="1"/>
</dbReference>
<evidence type="ECO:0000256" key="11">
    <source>
        <dbReference type="ARBA" id="ARBA00022842"/>
    </source>
</evidence>
<proteinExistence type="predicted"/>
<dbReference type="FunFam" id="3.40.50.20:FF:000010">
    <property type="entry name" value="Propionyl-CoA carboxylase subunit alpha"/>
    <property type="match status" value="1"/>
</dbReference>
<evidence type="ECO:0000256" key="2">
    <source>
        <dbReference type="ARBA" id="ARBA00004956"/>
    </source>
</evidence>
<comment type="subunit">
    <text evidence="3 17">Acetyl-CoA carboxylase is a heterohexamer of biotin carboxyl carrier protein, biotin carboxylase and the two subunits of carboxyl transferase in a 2:2 complex.</text>
</comment>
<keyword evidence="5 17" id="KW-0444">Lipid biosynthesis</keyword>
<dbReference type="PROSITE" id="PS50979">
    <property type="entry name" value="BC"/>
    <property type="match status" value="1"/>
</dbReference>
<name>A0A9D1NYI3_9FIRM</name>
<dbReference type="EC" id="6.3.4.14" evidence="4 17"/>
<evidence type="ECO:0000259" key="18">
    <source>
        <dbReference type="PROSITE" id="PS50975"/>
    </source>
</evidence>
<evidence type="ECO:0000256" key="9">
    <source>
        <dbReference type="ARBA" id="ARBA00022832"/>
    </source>
</evidence>
<dbReference type="Pfam" id="PF02786">
    <property type="entry name" value="CPSase_L_D2"/>
    <property type="match status" value="1"/>
</dbReference>
<dbReference type="InterPro" id="IPR005481">
    <property type="entry name" value="BC-like_N"/>
</dbReference>
<keyword evidence="10 16" id="KW-0067">ATP-binding</keyword>
<dbReference type="Proteomes" id="UP000886889">
    <property type="component" value="Unassembled WGS sequence"/>
</dbReference>
<evidence type="ECO:0000256" key="13">
    <source>
        <dbReference type="ARBA" id="ARBA00023160"/>
    </source>
</evidence>
<comment type="pathway">
    <text evidence="2 17">Lipid metabolism; malonyl-CoA biosynthesis; malonyl-CoA from acetyl-CoA: step 1/1.</text>
</comment>
<evidence type="ECO:0000256" key="10">
    <source>
        <dbReference type="ARBA" id="ARBA00022840"/>
    </source>
</evidence>
<dbReference type="PROSITE" id="PS50975">
    <property type="entry name" value="ATP_GRASP"/>
    <property type="match status" value="1"/>
</dbReference>
<keyword evidence="11" id="KW-0460">Magnesium</keyword>
<dbReference type="PROSITE" id="PS00866">
    <property type="entry name" value="CPSASE_1"/>
    <property type="match status" value="1"/>
</dbReference>
<evidence type="ECO:0000256" key="15">
    <source>
        <dbReference type="ARBA" id="ARBA00048600"/>
    </source>
</evidence>
<dbReference type="Gene3D" id="3.30.1490.20">
    <property type="entry name" value="ATP-grasp fold, A domain"/>
    <property type="match status" value="1"/>
</dbReference>
<dbReference type="InterPro" id="IPR013815">
    <property type="entry name" value="ATP_grasp_subdomain_1"/>
</dbReference>
<protein>
    <recommendedName>
        <fullName evidence="4 17">Biotin carboxylase</fullName>
        <ecNumber evidence="4 17">6.3.4.14</ecNumber>
    </recommendedName>
    <alternativeName>
        <fullName evidence="17">Acetyl-coenzyme A carboxylase biotin carboxylase subunit A</fullName>
    </alternativeName>
</protein>
<dbReference type="SUPFAM" id="SSF56059">
    <property type="entry name" value="Glutathione synthetase ATP-binding domain-like"/>
    <property type="match status" value="1"/>
</dbReference>
<evidence type="ECO:0000256" key="6">
    <source>
        <dbReference type="ARBA" id="ARBA00022598"/>
    </source>
</evidence>
<keyword evidence="12 17" id="KW-0443">Lipid metabolism</keyword>
<dbReference type="EMBL" id="DVOS01000039">
    <property type="protein sequence ID" value="HIV23161.1"/>
    <property type="molecule type" value="Genomic_DNA"/>
</dbReference>
<dbReference type="PANTHER" id="PTHR48095">
    <property type="entry name" value="PYRUVATE CARBOXYLASE SUBUNIT A"/>
    <property type="match status" value="1"/>
</dbReference>
<dbReference type="InterPro" id="IPR051602">
    <property type="entry name" value="ACC_Biotin_Carboxylase"/>
</dbReference>
<evidence type="ECO:0000256" key="12">
    <source>
        <dbReference type="ARBA" id="ARBA00023098"/>
    </source>
</evidence>
<comment type="function">
    <text evidence="1 17">This protein is a component of the acetyl coenzyme A carboxylase complex; first, biotin carboxylase catalyzes the carboxylation of the carrier protein and then the transcarboxylase transfers the carboxyl group to form malonyl-CoA.</text>
</comment>
<dbReference type="Pfam" id="PF00289">
    <property type="entry name" value="Biotin_carb_N"/>
    <property type="match status" value="1"/>
</dbReference>
<dbReference type="FunFam" id="3.30.1490.20:FF:000018">
    <property type="entry name" value="Biotin carboxylase"/>
    <property type="match status" value="1"/>
</dbReference>